<organism evidence="2 3">
    <name type="scientific">Microbacterium amylolyticum</name>
    <dbReference type="NCBI Taxonomy" id="936337"/>
    <lineage>
        <taxon>Bacteria</taxon>
        <taxon>Bacillati</taxon>
        <taxon>Actinomycetota</taxon>
        <taxon>Actinomycetes</taxon>
        <taxon>Micrococcales</taxon>
        <taxon>Microbacteriaceae</taxon>
        <taxon>Microbacterium</taxon>
    </lineage>
</organism>
<evidence type="ECO:0000313" key="2">
    <source>
        <dbReference type="EMBL" id="MBP2436775.1"/>
    </source>
</evidence>
<name>A0ABS4ZHM5_9MICO</name>
<dbReference type="RefSeq" id="WP_165135557.1">
    <property type="nucleotide sequence ID" value="NZ_CP049253.1"/>
</dbReference>
<keyword evidence="1" id="KW-0472">Membrane</keyword>
<sequence length="129" mass="13663">MPTQMQQTATIIALTTLTFLAAVQILAACGLPVGRLLWGGAKRVLPVGMRWASVGAVVLYGVFAYILLVQGADLPLNGSGLIMVLSWALFGYLVLATFGNLRSRSRAERYVMAPASAILAIATLIITLT</sequence>
<feature type="transmembrane region" description="Helical" evidence="1">
    <location>
        <begin position="80"/>
        <end position="98"/>
    </location>
</feature>
<feature type="transmembrane region" description="Helical" evidence="1">
    <location>
        <begin position="12"/>
        <end position="38"/>
    </location>
</feature>
<dbReference type="EMBL" id="JAGIOL010000001">
    <property type="protein sequence ID" value="MBP2436775.1"/>
    <property type="molecule type" value="Genomic_DNA"/>
</dbReference>
<reference evidence="2 3" key="1">
    <citation type="submission" date="2021-03" db="EMBL/GenBank/DDBJ databases">
        <title>Sequencing the genomes of 1000 actinobacteria strains.</title>
        <authorList>
            <person name="Klenk H.-P."/>
        </authorList>
    </citation>
    <scope>NUCLEOTIDE SEQUENCE [LARGE SCALE GENOMIC DNA]</scope>
    <source>
        <strain evidence="2 3">DSM 24221</strain>
    </source>
</reference>
<feature type="transmembrane region" description="Helical" evidence="1">
    <location>
        <begin position="50"/>
        <end position="68"/>
    </location>
</feature>
<accession>A0ABS4ZHM5</accession>
<keyword evidence="3" id="KW-1185">Reference proteome</keyword>
<dbReference type="Proteomes" id="UP001519362">
    <property type="component" value="Unassembled WGS sequence"/>
</dbReference>
<keyword evidence="1" id="KW-1133">Transmembrane helix</keyword>
<feature type="transmembrane region" description="Helical" evidence="1">
    <location>
        <begin position="110"/>
        <end position="128"/>
    </location>
</feature>
<keyword evidence="1" id="KW-0812">Transmembrane</keyword>
<evidence type="ECO:0000313" key="3">
    <source>
        <dbReference type="Proteomes" id="UP001519362"/>
    </source>
</evidence>
<evidence type="ECO:0000256" key="1">
    <source>
        <dbReference type="SAM" id="Phobius"/>
    </source>
</evidence>
<comment type="caution">
    <text evidence="2">The sequence shown here is derived from an EMBL/GenBank/DDBJ whole genome shotgun (WGS) entry which is preliminary data.</text>
</comment>
<proteinExistence type="predicted"/>
<protein>
    <submittedName>
        <fullName evidence="2">Uncharacterized protein</fullName>
    </submittedName>
</protein>
<gene>
    <name evidence="2" type="ORF">JOF34_001361</name>
</gene>